<reference evidence="1 2" key="1">
    <citation type="journal article" date="2014" name="Int. J. Syst. Evol. Microbiol.">
        <title>Complete genome sequence of Corynebacterium casei LMG S-19264T (=DSM 44701T), isolated from a smear-ripened cheese.</title>
        <authorList>
            <consortium name="US DOE Joint Genome Institute (JGI-PGF)"/>
            <person name="Walter F."/>
            <person name="Albersmeier A."/>
            <person name="Kalinowski J."/>
            <person name="Ruckert C."/>
        </authorList>
    </citation>
    <scope>NUCLEOTIDE SEQUENCE [LARGE SCALE GENOMIC DNA]</scope>
    <source>
        <strain evidence="1 2">KCTC 12866</strain>
    </source>
</reference>
<dbReference type="Proteomes" id="UP000598271">
    <property type="component" value="Unassembled WGS sequence"/>
</dbReference>
<dbReference type="EMBL" id="BMXF01000001">
    <property type="protein sequence ID" value="GHB58843.1"/>
    <property type="molecule type" value="Genomic_DNA"/>
</dbReference>
<dbReference type="AlphaFoldDB" id="A0A8J3G7Q7"/>
<name>A0A8J3G7Q7_9BACT</name>
<comment type="caution">
    <text evidence="1">The sequence shown here is derived from an EMBL/GenBank/DDBJ whole genome shotgun (WGS) entry which is preliminary data.</text>
</comment>
<accession>A0A8J3G7Q7</accession>
<gene>
    <name evidence="1" type="ORF">GCM10007390_10540</name>
</gene>
<evidence type="ECO:0008006" key="3">
    <source>
        <dbReference type="Google" id="ProtNLM"/>
    </source>
</evidence>
<evidence type="ECO:0000313" key="2">
    <source>
        <dbReference type="Proteomes" id="UP000598271"/>
    </source>
</evidence>
<dbReference type="RefSeq" id="WP_229580354.1">
    <property type="nucleotide sequence ID" value="NZ_BMXF01000001.1"/>
</dbReference>
<dbReference type="Pfam" id="PF14356">
    <property type="entry name" value="DUF4403"/>
    <property type="match status" value="1"/>
</dbReference>
<dbReference type="InterPro" id="IPR025515">
    <property type="entry name" value="DUF4403"/>
</dbReference>
<keyword evidence="2" id="KW-1185">Reference proteome</keyword>
<organism evidence="1 2">
    <name type="scientific">Persicitalea jodogahamensis</name>
    <dbReference type="NCBI Taxonomy" id="402147"/>
    <lineage>
        <taxon>Bacteria</taxon>
        <taxon>Pseudomonadati</taxon>
        <taxon>Bacteroidota</taxon>
        <taxon>Cytophagia</taxon>
        <taxon>Cytophagales</taxon>
        <taxon>Spirosomataceae</taxon>
        <taxon>Persicitalea</taxon>
    </lineage>
</organism>
<proteinExistence type="predicted"/>
<sequence>MQLQDEKHLSSINIPVEMPLIEMERQINAQLNGLIYEDNSYDDFDTDNLKAKVWKMSPIKVQAVDSTFLFEVPLKIWVSVRYESSPLGFKISGTKDTEFAIRLRFLSDIGVSPDWQVTTHTRVDSYDWITEPSIRVVGLNIPIKSMVSRMLGRNFEKITKAIDEQVAGTIELRKYVRQAWELARRPVLMSREYDTWLVIVPTSAMMTPLVVKNNILRTSIGIRGYTQTVTSAEEPEIRENSQLPNLLVVDKMPQEFKVGLISVIPYKEATRLAKAKFIGEKYSFNNGSYSVEVTNLEMYGQDEFLIIKAGLKGSLNGIIYLRGIPHYDPETKNLSLKDLDYDLDTRNVIFKTAGWLLQSKFSKMLEKQFVFPVGGQIEEARQSIQKTLQNNVLAKGVTLNGTISEIAPDRVYLTPENIYAVVFAKGRVALKVEGLL</sequence>
<protein>
    <recommendedName>
        <fullName evidence="3">DUF4403 family protein</fullName>
    </recommendedName>
</protein>
<evidence type="ECO:0000313" key="1">
    <source>
        <dbReference type="EMBL" id="GHB58843.1"/>
    </source>
</evidence>